<proteinExistence type="predicted"/>
<dbReference type="Proteomes" id="UP001184150">
    <property type="component" value="Unassembled WGS sequence"/>
</dbReference>
<evidence type="ECO:0000313" key="2">
    <source>
        <dbReference type="Proteomes" id="UP001184150"/>
    </source>
</evidence>
<comment type="caution">
    <text evidence="1">The sequence shown here is derived from an EMBL/GenBank/DDBJ whole genome shotgun (WGS) entry which is preliminary data.</text>
</comment>
<dbReference type="EMBL" id="JAVDRD010000010">
    <property type="protein sequence ID" value="MDR6512485.1"/>
    <property type="molecule type" value="Genomic_DNA"/>
</dbReference>
<sequence>ARYEDAPAANYFRGVTLRPRTIGITATFRN</sequence>
<feature type="non-terminal residue" evidence="1">
    <location>
        <position position="1"/>
    </location>
</feature>
<organism evidence="1 2">
    <name type="scientific">Novosphingobium capsulatum</name>
    <dbReference type="NCBI Taxonomy" id="13688"/>
    <lineage>
        <taxon>Bacteria</taxon>
        <taxon>Pseudomonadati</taxon>
        <taxon>Pseudomonadota</taxon>
        <taxon>Alphaproteobacteria</taxon>
        <taxon>Sphingomonadales</taxon>
        <taxon>Sphingomonadaceae</taxon>
        <taxon>Novosphingobium</taxon>
    </lineage>
</organism>
<gene>
    <name evidence="1" type="ORF">J2792_003370</name>
</gene>
<evidence type="ECO:0000313" key="1">
    <source>
        <dbReference type="EMBL" id="MDR6512485.1"/>
    </source>
</evidence>
<reference evidence="1 2" key="1">
    <citation type="submission" date="2023-07" db="EMBL/GenBank/DDBJ databases">
        <title>Sorghum-associated microbial communities from plants grown in Nebraska, USA.</title>
        <authorList>
            <person name="Schachtman D."/>
        </authorList>
    </citation>
    <scope>NUCLEOTIDE SEQUENCE [LARGE SCALE GENOMIC DNA]</scope>
    <source>
        <strain evidence="1 2">DS1027</strain>
    </source>
</reference>
<keyword evidence="2" id="KW-1185">Reference proteome</keyword>
<protein>
    <submittedName>
        <fullName evidence="1">Phage terminase large subunit-like protein</fullName>
    </submittedName>
</protein>
<accession>A0ABU1MQ59</accession>
<name>A0ABU1MQ59_9SPHN</name>